<proteinExistence type="predicted"/>
<name>A0A9W9CRI5_9PLEO</name>
<evidence type="ECO:0008006" key="6">
    <source>
        <dbReference type="Google" id="ProtNLM"/>
    </source>
</evidence>
<dbReference type="PANTHER" id="PTHR10720:SF0">
    <property type="entry name" value="HEME OXYGENASE"/>
    <property type="match status" value="1"/>
</dbReference>
<keyword evidence="3" id="KW-0408">Iron</keyword>
<sequence length="384" mass="41836">MEADKQDGGLRLPISLSGEINAATRTLHTSLNRLITSRLPLALPPHTSDPSLYAAGILHFAHIFLTFESLWADILRDHVPPSFRSTSAQSGSTSLPLDDGEITSPPTSPLLSYLLVNPYDSPSLFTSTLGAPTPPSSQLAAFLQTLRPKGLVRSGRLKKDLEYLLDLHPTDLEVLLAKYPGDRVAEFCTHIRKSVNEKPWTLVSYAWCFYMAIFSGGRWIRAGLMRAPPGFWPATREEEAGAGAGLDEKGLSFWHFAGVHDGEDIKAGFKERLAAAEGLFTPDERVDIIEEAKSIFQLCATLVGELDHKVGADRAGADATELARDEKTSNEDQSLVEAENASGALPTQFHKPCDLVTIFLRRPEVKGTLVALGCLACVTLLSFQ</sequence>
<dbReference type="GO" id="GO:0006788">
    <property type="term" value="P:heme oxidation"/>
    <property type="evidence" value="ECO:0007669"/>
    <property type="project" value="InterPro"/>
</dbReference>
<dbReference type="Proteomes" id="UP001140560">
    <property type="component" value="Unassembled WGS sequence"/>
</dbReference>
<keyword evidence="1" id="KW-0349">Heme</keyword>
<evidence type="ECO:0000313" key="4">
    <source>
        <dbReference type="EMBL" id="KAJ4376315.1"/>
    </source>
</evidence>
<dbReference type="GO" id="GO:0046872">
    <property type="term" value="F:metal ion binding"/>
    <property type="evidence" value="ECO:0007669"/>
    <property type="project" value="UniProtKB-KW"/>
</dbReference>
<dbReference type="GO" id="GO:0004392">
    <property type="term" value="F:heme oxygenase (decyclizing) activity"/>
    <property type="evidence" value="ECO:0007669"/>
    <property type="project" value="InterPro"/>
</dbReference>
<protein>
    <recommendedName>
        <fullName evidence="6">Heme oxygenase-like protein</fullName>
    </recommendedName>
</protein>
<evidence type="ECO:0000256" key="2">
    <source>
        <dbReference type="ARBA" id="ARBA00022723"/>
    </source>
</evidence>
<dbReference type="InterPro" id="IPR016053">
    <property type="entry name" value="Haem_Oase-like"/>
</dbReference>
<comment type="caution">
    <text evidence="4">The sequence shown here is derived from an EMBL/GenBank/DDBJ whole genome shotgun (WGS) entry which is preliminary data.</text>
</comment>
<dbReference type="InterPro" id="IPR002051">
    <property type="entry name" value="Haem_Oase"/>
</dbReference>
<reference evidence="4" key="1">
    <citation type="submission" date="2022-10" db="EMBL/GenBank/DDBJ databases">
        <title>Tapping the CABI collections for fungal endophytes: first genome assemblies for Collariella, Neodidymelliopsis, Ascochyta clinopodiicola, Didymella pomorum, Didymosphaeria variabile, Neocosmospora piperis and Neocucurbitaria cava.</title>
        <authorList>
            <person name="Hill R."/>
        </authorList>
    </citation>
    <scope>NUCLEOTIDE SEQUENCE</scope>
    <source>
        <strain evidence="4">IMI 356814</strain>
    </source>
</reference>
<accession>A0A9W9CRI5</accession>
<dbReference type="InterPro" id="IPR016084">
    <property type="entry name" value="Haem_Oase-like_multi-hlx"/>
</dbReference>
<evidence type="ECO:0000256" key="3">
    <source>
        <dbReference type="ARBA" id="ARBA00023004"/>
    </source>
</evidence>
<dbReference type="PANTHER" id="PTHR10720">
    <property type="entry name" value="HEME OXYGENASE"/>
    <property type="match status" value="1"/>
</dbReference>
<dbReference type="SUPFAM" id="SSF48613">
    <property type="entry name" value="Heme oxygenase-like"/>
    <property type="match status" value="1"/>
</dbReference>
<evidence type="ECO:0000256" key="1">
    <source>
        <dbReference type="ARBA" id="ARBA00022617"/>
    </source>
</evidence>
<dbReference type="OrthoDB" id="652091at2759"/>
<gene>
    <name evidence="4" type="ORF">N0V83_001598</name>
</gene>
<dbReference type="Pfam" id="PF01126">
    <property type="entry name" value="Heme_oxygenase"/>
    <property type="match status" value="1"/>
</dbReference>
<dbReference type="EMBL" id="JAPEUY010000002">
    <property type="protein sequence ID" value="KAJ4376315.1"/>
    <property type="molecule type" value="Genomic_DNA"/>
</dbReference>
<dbReference type="CDD" id="cd19165">
    <property type="entry name" value="HemeO"/>
    <property type="match status" value="1"/>
</dbReference>
<organism evidence="4 5">
    <name type="scientific">Neocucurbitaria cava</name>
    <dbReference type="NCBI Taxonomy" id="798079"/>
    <lineage>
        <taxon>Eukaryota</taxon>
        <taxon>Fungi</taxon>
        <taxon>Dikarya</taxon>
        <taxon>Ascomycota</taxon>
        <taxon>Pezizomycotina</taxon>
        <taxon>Dothideomycetes</taxon>
        <taxon>Pleosporomycetidae</taxon>
        <taxon>Pleosporales</taxon>
        <taxon>Pleosporineae</taxon>
        <taxon>Cucurbitariaceae</taxon>
        <taxon>Neocucurbitaria</taxon>
    </lineage>
</organism>
<dbReference type="AlphaFoldDB" id="A0A9W9CRI5"/>
<keyword evidence="5" id="KW-1185">Reference proteome</keyword>
<evidence type="ECO:0000313" key="5">
    <source>
        <dbReference type="Proteomes" id="UP001140560"/>
    </source>
</evidence>
<dbReference type="Gene3D" id="1.20.910.10">
    <property type="entry name" value="Heme oxygenase-like"/>
    <property type="match status" value="1"/>
</dbReference>
<keyword evidence="2" id="KW-0479">Metal-binding</keyword>